<evidence type="ECO:0000259" key="1">
    <source>
        <dbReference type="Pfam" id="PF23400"/>
    </source>
</evidence>
<dbReference type="SUPFAM" id="SSF52980">
    <property type="entry name" value="Restriction endonuclease-like"/>
    <property type="match status" value="1"/>
</dbReference>
<sequence>MHSLMYALVGEQPLPNLLPVRFLEPHTTVLVPTDRTERVSQRLRGLLPQTRLLSVDPYDIAQIEQKMQQDFDAQPQAYDQVVFNLTWGTKAMSIAAYRLAERLQMPFLYFQTEGRRSLLYRYVWNDSSQPILEHQQEIPGIISIQDYVQAHLGSYSVVGPAKNTGGAFEQAIAAALGDAVDEVVLGVKLSGALDVDLMVRIGNRVAVVEAKTGGASNSKKGIDQLNSIAGREYLGIYTAKFLVVDQRWDHTRSNLRELAEARNITLLELPSYSADQVISDDEVRQLRAAVQAKL</sequence>
<dbReference type="Pfam" id="PF23400">
    <property type="entry name" value="CARF_Card1"/>
    <property type="match status" value="1"/>
</dbReference>
<accession>A0A2A6RNZ9</accession>
<dbReference type="OrthoDB" id="159379at2"/>
<dbReference type="AlphaFoldDB" id="A0A2A6RNZ9"/>
<feature type="domain" description="Card1 CARF" evidence="1">
    <location>
        <begin position="7"/>
        <end position="147"/>
    </location>
</feature>
<name>A0A2A6RNZ9_9CHLR</name>
<dbReference type="Proteomes" id="UP000220527">
    <property type="component" value="Unassembled WGS sequence"/>
</dbReference>
<dbReference type="InterPro" id="IPR011335">
    <property type="entry name" value="Restrct_endonuc-II-like"/>
</dbReference>
<proteinExistence type="predicted"/>
<protein>
    <recommendedName>
        <fullName evidence="1">Card1 CARF domain-containing protein</fullName>
    </recommendedName>
</protein>
<organism evidence="2 3">
    <name type="scientific">Candidatus Viridilinea mediisalina</name>
    <dbReference type="NCBI Taxonomy" id="2024553"/>
    <lineage>
        <taxon>Bacteria</taxon>
        <taxon>Bacillati</taxon>
        <taxon>Chloroflexota</taxon>
        <taxon>Chloroflexia</taxon>
        <taxon>Chloroflexales</taxon>
        <taxon>Chloroflexineae</taxon>
        <taxon>Oscillochloridaceae</taxon>
        <taxon>Candidatus Viridilinea</taxon>
    </lineage>
</organism>
<reference evidence="3" key="1">
    <citation type="submission" date="2017-08" db="EMBL/GenBank/DDBJ databases">
        <authorList>
            <person name="Grouzdev D.S."/>
            <person name="Gaisin V.A."/>
            <person name="Rysina M.S."/>
            <person name="Gorlenko V.M."/>
        </authorList>
    </citation>
    <scope>NUCLEOTIDE SEQUENCE [LARGE SCALE GENOMIC DNA]</scope>
    <source>
        <strain evidence="3">Kir15-3F</strain>
    </source>
</reference>
<dbReference type="GO" id="GO:0003676">
    <property type="term" value="F:nucleic acid binding"/>
    <property type="evidence" value="ECO:0007669"/>
    <property type="project" value="InterPro"/>
</dbReference>
<gene>
    <name evidence="2" type="ORF">CJ255_02535</name>
</gene>
<dbReference type="EMBL" id="NQWI01000006">
    <property type="protein sequence ID" value="PDW04673.1"/>
    <property type="molecule type" value="Genomic_DNA"/>
</dbReference>
<dbReference type="InterPro" id="IPR011856">
    <property type="entry name" value="tRNA_endonuc-like_dom_sf"/>
</dbReference>
<evidence type="ECO:0000313" key="3">
    <source>
        <dbReference type="Proteomes" id="UP000220527"/>
    </source>
</evidence>
<dbReference type="RefSeq" id="WP_097642529.1">
    <property type="nucleotide sequence ID" value="NZ_NQWI01000006.1"/>
</dbReference>
<comment type="caution">
    <text evidence="2">The sequence shown here is derived from an EMBL/GenBank/DDBJ whole genome shotgun (WGS) entry which is preliminary data.</text>
</comment>
<dbReference type="Gene3D" id="3.40.1350.10">
    <property type="match status" value="1"/>
</dbReference>
<keyword evidence="3" id="KW-1185">Reference proteome</keyword>
<evidence type="ECO:0000313" key="2">
    <source>
        <dbReference type="EMBL" id="PDW04673.1"/>
    </source>
</evidence>
<dbReference type="InterPro" id="IPR056339">
    <property type="entry name" value="CARF_Card1"/>
</dbReference>
<dbReference type="Gene3D" id="3.40.50.10770">
    <property type="entry name" value="Hypothetical protein VC1899 like domain (Restriction endonuclease-like)"/>
    <property type="match status" value="1"/>
</dbReference>